<proteinExistence type="predicted"/>
<dbReference type="PANTHER" id="PTHR36919:SF3">
    <property type="entry name" value="BLL5882 PROTEIN"/>
    <property type="match status" value="1"/>
</dbReference>
<dbReference type="Pfam" id="PF09917">
    <property type="entry name" value="DUF2147"/>
    <property type="match status" value="1"/>
</dbReference>
<accession>A0ABP3XUA7</accession>
<dbReference type="PANTHER" id="PTHR36919">
    <property type="entry name" value="BLR1215 PROTEIN"/>
    <property type="match status" value="1"/>
</dbReference>
<name>A0ABP3XUA7_9FLAO</name>
<evidence type="ECO:0000313" key="2">
    <source>
        <dbReference type="EMBL" id="GAA0871950.1"/>
    </source>
</evidence>
<sequence>MGRFFIIFIFMKRVFICFVALIFFSPRVISQEVTGSWKTIDDESGVAKSIVEIYEDDGKLYGKVVRILKESERDRICTLCKGQDKNQPIEGLVILKDLEYDQGDDEFEDGTVTDPENGKVYDVKIWLDEDNPDLLNVRGYIAFFYRTQQWKRVK</sequence>
<keyword evidence="3" id="KW-1185">Reference proteome</keyword>
<dbReference type="Gene3D" id="2.40.128.520">
    <property type="match status" value="1"/>
</dbReference>
<dbReference type="Proteomes" id="UP001500507">
    <property type="component" value="Unassembled WGS sequence"/>
</dbReference>
<evidence type="ECO:0000313" key="3">
    <source>
        <dbReference type="Proteomes" id="UP001500507"/>
    </source>
</evidence>
<comment type="caution">
    <text evidence="2">The sequence shown here is derived from an EMBL/GenBank/DDBJ whole genome shotgun (WGS) entry which is preliminary data.</text>
</comment>
<gene>
    <name evidence="2" type="ORF">GCM10009117_10960</name>
</gene>
<reference evidence="3" key="1">
    <citation type="journal article" date="2019" name="Int. J. Syst. Evol. Microbiol.">
        <title>The Global Catalogue of Microorganisms (GCM) 10K type strain sequencing project: providing services to taxonomists for standard genome sequencing and annotation.</title>
        <authorList>
            <consortium name="The Broad Institute Genomics Platform"/>
            <consortium name="The Broad Institute Genome Sequencing Center for Infectious Disease"/>
            <person name="Wu L."/>
            <person name="Ma J."/>
        </authorList>
    </citation>
    <scope>NUCLEOTIDE SEQUENCE [LARGE SCALE GENOMIC DNA]</scope>
    <source>
        <strain evidence="3">JCM 16082</strain>
    </source>
</reference>
<feature type="domain" description="DUF2147" evidence="1">
    <location>
        <begin position="35"/>
        <end position="152"/>
    </location>
</feature>
<dbReference type="InterPro" id="IPR019223">
    <property type="entry name" value="DUF2147"/>
</dbReference>
<protein>
    <submittedName>
        <fullName evidence="2">DUF2147 domain-containing protein</fullName>
    </submittedName>
</protein>
<dbReference type="EMBL" id="BAAAFG010000012">
    <property type="protein sequence ID" value="GAA0871950.1"/>
    <property type="molecule type" value="Genomic_DNA"/>
</dbReference>
<organism evidence="2 3">
    <name type="scientific">Gangjinia marincola</name>
    <dbReference type="NCBI Taxonomy" id="578463"/>
    <lineage>
        <taxon>Bacteria</taxon>
        <taxon>Pseudomonadati</taxon>
        <taxon>Bacteroidota</taxon>
        <taxon>Flavobacteriia</taxon>
        <taxon>Flavobacteriales</taxon>
        <taxon>Flavobacteriaceae</taxon>
        <taxon>Gangjinia</taxon>
    </lineage>
</organism>
<evidence type="ECO:0000259" key="1">
    <source>
        <dbReference type="Pfam" id="PF09917"/>
    </source>
</evidence>